<evidence type="ECO:0000313" key="5">
    <source>
        <dbReference type="EMBL" id="URZ09783.1"/>
    </source>
</evidence>
<reference evidence="5 6" key="1">
    <citation type="submission" date="2022-04" db="EMBL/GenBank/DDBJ databases">
        <title>Genome sequence of C. roseum typestrain.</title>
        <authorList>
            <person name="Poehlein A."/>
            <person name="Schoch T."/>
            <person name="Duerre P."/>
            <person name="Daniel R."/>
        </authorList>
    </citation>
    <scope>NUCLEOTIDE SEQUENCE [LARGE SCALE GENOMIC DNA]</scope>
    <source>
        <strain evidence="5 6">DSM 7320</strain>
    </source>
</reference>
<dbReference type="KEGG" id="crw:CROST_004760"/>
<dbReference type="InterPro" id="IPR029052">
    <property type="entry name" value="Metallo-depent_PP-like"/>
</dbReference>
<keyword evidence="6" id="KW-1185">Reference proteome</keyword>
<dbReference type="InterPro" id="IPR008963">
    <property type="entry name" value="Purple_acid_Pase-like_N"/>
</dbReference>
<feature type="compositionally biased region" description="Low complexity" evidence="2">
    <location>
        <begin position="586"/>
        <end position="604"/>
    </location>
</feature>
<dbReference type="PANTHER" id="PTHR45867:SF3">
    <property type="entry name" value="ACID PHOSPHATASE TYPE 7"/>
    <property type="match status" value="1"/>
</dbReference>
<evidence type="ECO:0000256" key="2">
    <source>
        <dbReference type="SAM" id="MobiDB-lite"/>
    </source>
</evidence>
<dbReference type="GO" id="GO:0046872">
    <property type="term" value="F:metal ion binding"/>
    <property type="evidence" value="ECO:0007669"/>
    <property type="project" value="InterPro"/>
</dbReference>
<feature type="signal peptide" evidence="4">
    <location>
        <begin position="1"/>
        <end position="27"/>
    </location>
</feature>
<gene>
    <name evidence="5" type="ORF">CROST_004760</name>
</gene>
<dbReference type="InterPro" id="IPR015914">
    <property type="entry name" value="PAPs_N"/>
</dbReference>
<protein>
    <submittedName>
        <fullName evidence="5">Uncharacterized protein</fullName>
    </submittedName>
</protein>
<dbReference type="AlphaFoldDB" id="A0A1S8LMJ6"/>
<dbReference type="SUPFAM" id="SSF49363">
    <property type="entry name" value="Purple acid phosphatase, N-terminal domain"/>
    <property type="match status" value="1"/>
</dbReference>
<proteinExistence type="predicted"/>
<dbReference type="STRING" id="84029.CROST_04550"/>
<dbReference type="Proteomes" id="UP000190951">
    <property type="component" value="Chromosome"/>
</dbReference>
<sequence>MISLKSQKKLIAIAVGVTMIVSATALSFNTFANSATNTATKLASSGAAGNFSDIVLSPGNDPSQLCFNWYSNNSSSTPTVQVALKSDISNGSFPTNKCQTFTGKTSQGNLNFTSNKVFINGLTPSTQYAYRLGDGTNWSDTYYFNTHDTSQYSFLFAGDPQIGASGNIDSDAAGWKNSLDKMTGAFSDSSFLISVGDQVNNLKELNGGSNEPEYTGYFSPDEFKSLPVAAIAGNHETYGVGHNTHFNSPNLSSTYGACSDYPSTGTDYYFTYGNTLYLMLNSNDMNEADHEAFIKDAISKNPKATWKVAVLHHSVYSSANHETDSDIIQRRSDLPPIFDEFGIDVVLDGHDHCYTRSYQMKGGQPIKDQTVDSDGKIINPKGTVYITANSASGSKYYEIHDPGVNNYYEAKKEQLHEPEVSRVVVTSNSFTIDTYRMDTMTKTDSYSLVKSTAPAPDTQSVINAINNLPDPTSVTLNDDPSVQNALNAYNALSPDQKQLVPNTDKLNQDSNKIQTLKANAANSQAVNDTISKINAIPNNVTLNDEGSINAARASYNNLTDPQKQLVSNYSKLTDAEAALAKLKAQTSPNSNSSTNGSSIASTSTPSNQALSSLPKTGEFLDATMLLIISALCLASGAALLLINKIKKKALTDGNK</sequence>
<dbReference type="Pfam" id="PF16656">
    <property type="entry name" value="Pur_ac_phosph_N"/>
    <property type="match status" value="1"/>
</dbReference>
<dbReference type="SUPFAM" id="SSF56300">
    <property type="entry name" value="Metallo-dependent phosphatases"/>
    <property type="match status" value="1"/>
</dbReference>
<dbReference type="Pfam" id="PF00149">
    <property type="entry name" value="Metallophos"/>
    <property type="match status" value="1"/>
</dbReference>
<feature type="chain" id="PRO_5044292422" evidence="4">
    <location>
        <begin position="28"/>
        <end position="655"/>
    </location>
</feature>
<keyword evidence="3" id="KW-0812">Transmembrane</keyword>
<evidence type="ECO:0000256" key="4">
    <source>
        <dbReference type="SAM" id="SignalP"/>
    </source>
</evidence>
<dbReference type="Gene3D" id="3.60.21.10">
    <property type="match status" value="1"/>
</dbReference>
<accession>A0A1S8LMJ6</accession>
<name>A0A1S8LMJ6_9CLOT</name>
<dbReference type="PANTHER" id="PTHR45867">
    <property type="entry name" value="PURPLE ACID PHOSPHATASE"/>
    <property type="match status" value="1"/>
</dbReference>
<dbReference type="EMBL" id="CP096983">
    <property type="protein sequence ID" value="URZ09783.1"/>
    <property type="molecule type" value="Genomic_DNA"/>
</dbReference>
<dbReference type="GO" id="GO:0003993">
    <property type="term" value="F:acid phosphatase activity"/>
    <property type="evidence" value="ECO:0007669"/>
    <property type="project" value="InterPro"/>
</dbReference>
<organism evidence="5 6">
    <name type="scientific">Clostridium felsineum</name>
    <dbReference type="NCBI Taxonomy" id="36839"/>
    <lineage>
        <taxon>Bacteria</taxon>
        <taxon>Bacillati</taxon>
        <taxon>Bacillota</taxon>
        <taxon>Clostridia</taxon>
        <taxon>Eubacteriales</taxon>
        <taxon>Clostridiaceae</taxon>
        <taxon>Clostridium</taxon>
    </lineage>
</organism>
<feature type="region of interest" description="Disordered" evidence="2">
    <location>
        <begin position="583"/>
        <end position="611"/>
    </location>
</feature>
<keyword evidence="3" id="KW-1133">Transmembrane helix</keyword>
<dbReference type="Gene3D" id="2.60.40.380">
    <property type="entry name" value="Purple acid phosphatase-like, N-terminal"/>
    <property type="match status" value="1"/>
</dbReference>
<evidence type="ECO:0000256" key="3">
    <source>
        <dbReference type="SAM" id="Phobius"/>
    </source>
</evidence>
<evidence type="ECO:0000313" key="6">
    <source>
        <dbReference type="Proteomes" id="UP000190951"/>
    </source>
</evidence>
<keyword evidence="1 4" id="KW-0732">Signal</keyword>
<feature type="transmembrane region" description="Helical" evidence="3">
    <location>
        <begin position="622"/>
        <end position="642"/>
    </location>
</feature>
<evidence type="ECO:0000256" key="1">
    <source>
        <dbReference type="ARBA" id="ARBA00022729"/>
    </source>
</evidence>
<dbReference type="InterPro" id="IPR004843">
    <property type="entry name" value="Calcineurin-like_PHP"/>
</dbReference>
<keyword evidence="3" id="KW-0472">Membrane</keyword>